<keyword evidence="4 6" id="KW-0472">Membrane</keyword>
<feature type="transmembrane region" description="Helical" evidence="6">
    <location>
        <begin position="40"/>
        <end position="63"/>
    </location>
</feature>
<keyword evidence="3 6" id="KW-1133">Transmembrane helix</keyword>
<dbReference type="CDD" id="cd06530">
    <property type="entry name" value="S26_SPase_I"/>
    <property type="match status" value="1"/>
</dbReference>
<dbReference type="InterPro" id="IPR019533">
    <property type="entry name" value="Peptidase_S26"/>
</dbReference>
<dbReference type="EC" id="3.4.21.89" evidence="5"/>
<keyword evidence="8" id="KW-0378">Hydrolase</keyword>
<evidence type="ECO:0000256" key="2">
    <source>
        <dbReference type="ARBA" id="ARBA00022692"/>
    </source>
</evidence>
<evidence type="ECO:0000256" key="1">
    <source>
        <dbReference type="ARBA" id="ARBA00004370"/>
    </source>
</evidence>
<accession>A0ABS7ZJV0</accession>
<proteinExistence type="predicted"/>
<evidence type="ECO:0000256" key="6">
    <source>
        <dbReference type="SAM" id="Phobius"/>
    </source>
</evidence>
<gene>
    <name evidence="8" type="ORF">LEP48_17785</name>
</gene>
<feature type="domain" description="Peptidase S26" evidence="7">
    <location>
        <begin position="46"/>
        <end position="120"/>
    </location>
</feature>
<name>A0ABS7ZJV0_9MICO</name>
<evidence type="ECO:0000256" key="4">
    <source>
        <dbReference type="ARBA" id="ARBA00023136"/>
    </source>
</evidence>
<keyword evidence="9" id="KW-1185">Reference proteome</keyword>
<evidence type="ECO:0000313" key="8">
    <source>
        <dbReference type="EMBL" id="MCA5895183.1"/>
    </source>
</evidence>
<reference evidence="8 9" key="1">
    <citation type="submission" date="2021-09" db="EMBL/GenBank/DDBJ databases">
        <title>Isoptericola luteus sp. nov., a novel bacterium isolated from Harbin, the capital city of Heilongjiang province.</title>
        <authorList>
            <person name="Li J."/>
        </authorList>
    </citation>
    <scope>NUCLEOTIDE SEQUENCE [LARGE SCALE GENOMIC DNA]</scope>
    <source>
        <strain evidence="8 9">NEAU-Y5</strain>
    </source>
</reference>
<dbReference type="PANTHER" id="PTHR10806">
    <property type="entry name" value="SIGNAL PEPTIDASE COMPLEX CATALYTIC SUBUNIT SEC11"/>
    <property type="match status" value="1"/>
</dbReference>
<dbReference type="Proteomes" id="UP001319870">
    <property type="component" value="Unassembled WGS sequence"/>
</dbReference>
<protein>
    <recommendedName>
        <fullName evidence="5">Signal peptidase I</fullName>
        <ecNumber evidence="5">3.4.21.89</ecNumber>
    </recommendedName>
</protein>
<dbReference type="InterPro" id="IPR001733">
    <property type="entry name" value="Peptidase_S26B"/>
</dbReference>
<dbReference type="RefSeq" id="WP_225566915.1">
    <property type="nucleotide sequence ID" value="NZ_JAIXCQ010000018.1"/>
</dbReference>
<dbReference type="NCBIfam" id="TIGR02228">
    <property type="entry name" value="sigpep_I_arch"/>
    <property type="match status" value="1"/>
</dbReference>
<evidence type="ECO:0000313" key="9">
    <source>
        <dbReference type="Proteomes" id="UP001319870"/>
    </source>
</evidence>
<dbReference type="PANTHER" id="PTHR10806:SF6">
    <property type="entry name" value="SIGNAL PEPTIDASE COMPLEX CATALYTIC SUBUNIT SEC11"/>
    <property type="match status" value="1"/>
</dbReference>
<dbReference type="EMBL" id="JAIXCQ010000018">
    <property type="protein sequence ID" value="MCA5895183.1"/>
    <property type="molecule type" value="Genomic_DNA"/>
</dbReference>
<dbReference type="Gene3D" id="2.10.109.10">
    <property type="entry name" value="Umud Fragment, subunit A"/>
    <property type="match status" value="1"/>
</dbReference>
<comment type="caution">
    <text evidence="8">The sequence shown here is derived from an EMBL/GenBank/DDBJ whole genome shotgun (WGS) entry which is preliminary data.</text>
</comment>
<feature type="transmembrane region" description="Helical" evidence="6">
    <location>
        <begin position="168"/>
        <end position="190"/>
    </location>
</feature>
<dbReference type="Pfam" id="PF10502">
    <property type="entry name" value="Peptidase_S26"/>
    <property type="match status" value="1"/>
</dbReference>
<evidence type="ECO:0000259" key="7">
    <source>
        <dbReference type="Pfam" id="PF10502"/>
    </source>
</evidence>
<sequence length="197" mass="20081">MTDLDQRSATADAAVQAPVQAGAAGPGGSPRPVAARVGSILLTVVMVALVVLAAAVAVVPRLLGAVPLTVLSGSMEPVFSPGDLVVTQRVDPNEIQAGDLVTFQPVSDDPTLITHRVVGLQWDADGVTGFVTRGDANGADDDPIVADQVMGRVVYSVPLVGHVTNAGWGPAAATIGAVCLLVYGVGTLVFPDRNRKE</sequence>
<dbReference type="PRINTS" id="PR00728">
    <property type="entry name" value="SIGNALPTASE"/>
</dbReference>
<dbReference type="InterPro" id="IPR036286">
    <property type="entry name" value="LexA/Signal_pep-like_sf"/>
</dbReference>
<comment type="subcellular location">
    <subcellularLocation>
        <location evidence="1">Membrane</location>
    </subcellularLocation>
</comment>
<keyword evidence="2 6" id="KW-0812">Transmembrane</keyword>
<organism evidence="8 9">
    <name type="scientific">Isoptericola luteus</name>
    <dbReference type="NCBI Taxonomy" id="2879484"/>
    <lineage>
        <taxon>Bacteria</taxon>
        <taxon>Bacillati</taxon>
        <taxon>Actinomycetota</taxon>
        <taxon>Actinomycetes</taxon>
        <taxon>Micrococcales</taxon>
        <taxon>Promicromonosporaceae</taxon>
        <taxon>Isoptericola</taxon>
    </lineage>
</organism>
<dbReference type="SUPFAM" id="SSF51306">
    <property type="entry name" value="LexA/Signal peptidase"/>
    <property type="match status" value="1"/>
</dbReference>
<dbReference type="GO" id="GO:0009003">
    <property type="term" value="F:signal peptidase activity"/>
    <property type="evidence" value="ECO:0007669"/>
    <property type="project" value="UniProtKB-EC"/>
</dbReference>
<evidence type="ECO:0000256" key="3">
    <source>
        <dbReference type="ARBA" id="ARBA00022989"/>
    </source>
</evidence>
<evidence type="ECO:0000256" key="5">
    <source>
        <dbReference type="NCBIfam" id="TIGR02228"/>
    </source>
</evidence>